<protein>
    <submittedName>
        <fullName evidence="2">Class I SAM-dependent methyltransferase</fullName>
    </submittedName>
</protein>
<reference evidence="2 3" key="1">
    <citation type="submission" date="2019-07" db="EMBL/GenBank/DDBJ databases">
        <title>The pathways for chlorine oxyanion respiration interact through the shared metabolite chlorate.</title>
        <authorList>
            <person name="Barnum T.P."/>
            <person name="Cheng Y."/>
            <person name="Hill K.A."/>
            <person name="Lucas L.N."/>
            <person name="Carlson H.K."/>
            <person name="Coates J.D."/>
        </authorList>
    </citation>
    <scope>NUCLEOTIDE SEQUENCE [LARGE SCALE GENOMIC DNA]</scope>
    <source>
        <strain evidence="2 3">SFB-3</strain>
    </source>
</reference>
<dbReference type="Proteomes" id="UP000319502">
    <property type="component" value="Unassembled WGS sequence"/>
</dbReference>
<dbReference type="EMBL" id="VMNK01000014">
    <property type="protein sequence ID" value="TVO53873.1"/>
    <property type="molecule type" value="Genomic_DNA"/>
</dbReference>
<dbReference type="Gene3D" id="3.40.50.150">
    <property type="entry name" value="Vaccinia Virus protein VP39"/>
    <property type="match status" value="1"/>
</dbReference>
<dbReference type="InterPro" id="IPR013216">
    <property type="entry name" value="Methyltransf_11"/>
</dbReference>
<dbReference type="SUPFAM" id="SSF53335">
    <property type="entry name" value="S-adenosyl-L-methionine-dependent methyltransferases"/>
    <property type="match status" value="1"/>
</dbReference>
<evidence type="ECO:0000259" key="1">
    <source>
        <dbReference type="Pfam" id="PF08241"/>
    </source>
</evidence>
<proteinExistence type="predicted"/>
<accession>A0A557QLU2</accession>
<name>A0A557QLU2_9RHOO</name>
<sequence>MTPPDTSSLNLRQPADLADWLQTPMGRYVTAWEEKQFDAMVADLFGYHAVQVGLTQIDFLRNNRIPSRTLCDFTTDGRLVDVLASAEALPFESGSVDLVLLPHALEFAEHPHQVLREVERILVPEGQLIVAGFNPYSLWGARRLAQRRAGAFPWQGQYLSVRRLKDWLQLLSFDTRAGGFGCYAPPMRQQRWLDRFNFMDAAGERWWPVCGGVYLLQAVKRVHSMRLIQPKWRTRSARRKSLAPVASPGQRVARIHRKQNDD</sequence>
<keyword evidence="2" id="KW-0808">Transferase</keyword>
<keyword evidence="3" id="KW-1185">Reference proteome</keyword>
<dbReference type="InterPro" id="IPR029063">
    <property type="entry name" value="SAM-dependent_MTases_sf"/>
</dbReference>
<evidence type="ECO:0000313" key="3">
    <source>
        <dbReference type="Proteomes" id="UP000319502"/>
    </source>
</evidence>
<dbReference type="GO" id="GO:0032259">
    <property type="term" value="P:methylation"/>
    <property type="evidence" value="ECO:0007669"/>
    <property type="project" value="UniProtKB-KW"/>
</dbReference>
<dbReference type="Pfam" id="PF08241">
    <property type="entry name" value="Methyltransf_11"/>
    <property type="match status" value="1"/>
</dbReference>
<dbReference type="GO" id="GO:0008757">
    <property type="term" value="F:S-adenosylmethionine-dependent methyltransferase activity"/>
    <property type="evidence" value="ECO:0007669"/>
    <property type="project" value="InterPro"/>
</dbReference>
<dbReference type="RefSeq" id="WP_144310162.1">
    <property type="nucleotide sequence ID" value="NZ_VMNK01000014.1"/>
</dbReference>
<gene>
    <name evidence="2" type="ORF">FHP91_13880</name>
</gene>
<feature type="domain" description="Methyltransferase type 11" evidence="1">
    <location>
        <begin position="82"/>
        <end position="130"/>
    </location>
</feature>
<dbReference type="OrthoDB" id="6191410at2"/>
<evidence type="ECO:0000313" key="2">
    <source>
        <dbReference type="EMBL" id="TVO53873.1"/>
    </source>
</evidence>
<organism evidence="2 3">
    <name type="scientific">Denitromonas halophila</name>
    <dbReference type="NCBI Taxonomy" id="1629404"/>
    <lineage>
        <taxon>Bacteria</taxon>
        <taxon>Pseudomonadati</taxon>
        <taxon>Pseudomonadota</taxon>
        <taxon>Betaproteobacteria</taxon>
        <taxon>Rhodocyclales</taxon>
        <taxon>Zoogloeaceae</taxon>
        <taxon>Denitromonas</taxon>
    </lineage>
</organism>
<dbReference type="CDD" id="cd02440">
    <property type="entry name" value="AdoMet_MTases"/>
    <property type="match status" value="1"/>
</dbReference>
<keyword evidence="2" id="KW-0489">Methyltransferase</keyword>
<dbReference type="AlphaFoldDB" id="A0A557QLU2"/>
<comment type="caution">
    <text evidence="2">The sequence shown here is derived from an EMBL/GenBank/DDBJ whole genome shotgun (WGS) entry which is preliminary data.</text>
</comment>